<evidence type="ECO:0000313" key="2">
    <source>
        <dbReference type="Proteomes" id="UP001165960"/>
    </source>
</evidence>
<organism evidence="1 2">
    <name type="scientific">Entomophthora muscae</name>
    <dbReference type="NCBI Taxonomy" id="34485"/>
    <lineage>
        <taxon>Eukaryota</taxon>
        <taxon>Fungi</taxon>
        <taxon>Fungi incertae sedis</taxon>
        <taxon>Zoopagomycota</taxon>
        <taxon>Entomophthoromycotina</taxon>
        <taxon>Entomophthoromycetes</taxon>
        <taxon>Entomophthorales</taxon>
        <taxon>Entomophthoraceae</taxon>
        <taxon>Entomophthora</taxon>
    </lineage>
</organism>
<dbReference type="Proteomes" id="UP001165960">
    <property type="component" value="Unassembled WGS sequence"/>
</dbReference>
<name>A0ACC2RU78_9FUNG</name>
<sequence>GTIRCRVCRQLYAGVVGCPERSAQSPERLQKRVAGRASGWSRFHEGVWSNGQDLEEDQRGCGLGFYGGEPDLEELEDSQDDRTSPVPSHW</sequence>
<accession>A0ACC2RU78</accession>
<keyword evidence="2" id="KW-1185">Reference proteome</keyword>
<proteinExistence type="predicted"/>
<reference evidence="1" key="1">
    <citation type="submission" date="2022-04" db="EMBL/GenBank/DDBJ databases">
        <title>Genome of the entomopathogenic fungus Entomophthora muscae.</title>
        <authorList>
            <person name="Elya C."/>
            <person name="Lovett B.R."/>
            <person name="Lee E."/>
            <person name="Macias A.M."/>
            <person name="Hajek A.E."/>
            <person name="De Bivort B.L."/>
            <person name="Kasson M.T."/>
            <person name="De Fine Licht H.H."/>
            <person name="Stajich J.E."/>
        </authorList>
    </citation>
    <scope>NUCLEOTIDE SEQUENCE</scope>
    <source>
        <strain evidence="1">Berkeley</strain>
    </source>
</reference>
<gene>
    <name evidence="1" type="ORF">DSO57_1022170</name>
</gene>
<feature type="non-terminal residue" evidence="1">
    <location>
        <position position="90"/>
    </location>
</feature>
<dbReference type="EMBL" id="QTSX02006500">
    <property type="protein sequence ID" value="KAJ9053649.1"/>
    <property type="molecule type" value="Genomic_DNA"/>
</dbReference>
<feature type="non-terminal residue" evidence="1">
    <location>
        <position position="1"/>
    </location>
</feature>
<protein>
    <submittedName>
        <fullName evidence="1">Uncharacterized protein</fullName>
    </submittedName>
</protein>
<evidence type="ECO:0000313" key="1">
    <source>
        <dbReference type="EMBL" id="KAJ9053649.1"/>
    </source>
</evidence>
<comment type="caution">
    <text evidence="1">The sequence shown here is derived from an EMBL/GenBank/DDBJ whole genome shotgun (WGS) entry which is preliminary data.</text>
</comment>